<accession>A0A3A6TI96</accession>
<feature type="active site" description="Proton acceptor" evidence="2">
    <location>
        <position position="331"/>
    </location>
</feature>
<dbReference type="GO" id="GO:0016787">
    <property type="term" value="F:hydrolase activity"/>
    <property type="evidence" value="ECO:0007669"/>
    <property type="project" value="UniProtKB-UniRule"/>
</dbReference>
<evidence type="ECO:0000256" key="2">
    <source>
        <dbReference type="PROSITE-ProRule" id="PRU01161"/>
    </source>
</evidence>
<name>A0A3A6TI96_9GAMM</name>
<comment type="caution">
    <text evidence="5">The sequence shown here is derived from an EMBL/GenBank/DDBJ whole genome shotgun (WGS) entry which is preliminary data.</text>
</comment>
<feature type="compositionally biased region" description="Acidic residues" evidence="3">
    <location>
        <begin position="484"/>
        <end position="507"/>
    </location>
</feature>
<feature type="compositionally biased region" description="Polar residues" evidence="3">
    <location>
        <begin position="541"/>
        <end position="554"/>
    </location>
</feature>
<dbReference type="PANTHER" id="PTHR46394">
    <property type="entry name" value="ANNEXIN"/>
    <property type="match status" value="1"/>
</dbReference>
<dbReference type="Pfam" id="PF01734">
    <property type="entry name" value="Patatin"/>
    <property type="match status" value="1"/>
</dbReference>
<evidence type="ECO:0000313" key="5">
    <source>
        <dbReference type="EMBL" id="RJY07897.1"/>
    </source>
</evidence>
<feature type="region of interest" description="Disordered" evidence="3">
    <location>
        <begin position="484"/>
        <end position="571"/>
    </location>
</feature>
<feature type="active site" description="Nucleophile" evidence="2">
    <location>
        <position position="153"/>
    </location>
</feature>
<evidence type="ECO:0000256" key="1">
    <source>
        <dbReference type="ARBA" id="ARBA00023098"/>
    </source>
</evidence>
<organism evidence="5 6">
    <name type="scientific">Parashewanella spongiae</name>
    <dbReference type="NCBI Taxonomy" id="342950"/>
    <lineage>
        <taxon>Bacteria</taxon>
        <taxon>Pseudomonadati</taxon>
        <taxon>Pseudomonadota</taxon>
        <taxon>Gammaproteobacteria</taxon>
        <taxon>Alteromonadales</taxon>
        <taxon>Shewanellaceae</taxon>
        <taxon>Parashewanella</taxon>
    </lineage>
</organism>
<keyword evidence="2" id="KW-0442">Lipid degradation</keyword>
<dbReference type="AlphaFoldDB" id="A0A3A6TI96"/>
<dbReference type="EMBL" id="QYYH01000108">
    <property type="protein sequence ID" value="RJY07897.1"/>
    <property type="molecule type" value="Genomic_DNA"/>
</dbReference>
<dbReference type="RefSeq" id="WP_121854438.1">
    <property type="nucleotide sequence ID" value="NZ_CP037952.1"/>
</dbReference>
<evidence type="ECO:0000259" key="4">
    <source>
        <dbReference type="PROSITE" id="PS51635"/>
    </source>
</evidence>
<reference evidence="5 6" key="1">
    <citation type="submission" date="2018-09" db="EMBL/GenBank/DDBJ databases">
        <title>Phylogeny of the Shewanellaceae, and recommendation for two new genera, Pseudoshewanella and Parashewanella.</title>
        <authorList>
            <person name="Wang G."/>
        </authorList>
    </citation>
    <scope>NUCLEOTIDE SEQUENCE [LARGE SCALE GENOMIC DNA]</scope>
    <source>
        <strain evidence="5 6">KCTC 22492</strain>
    </source>
</reference>
<dbReference type="InterPro" id="IPR052580">
    <property type="entry name" value="Lipid_Hydrolase"/>
</dbReference>
<dbReference type="PROSITE" id="PS51635">
    <property type="entry name" value="PNPLA"/>
    <property type="match status" value="1"/>
</dbReference>
<dbReference type="Proteomes" id="UP000273022">
    <property type="component" value="Unassembled WGS sequence"/>
</dbReference>
<feature type="short sequence motif" description="DGA/G" evidence="2">
    <location>
        <begin position="331"/>
        <end position="333"/>
    </location>
</feature>
<gene>
    <name evidence="5" type="ORF">D5R81_14965</name>
</gene>
<dbReference type="OrthoDB" id="9770965at2"/>
<keyword evidence="6" id="KW-1185">Reference proteome</keyword>
<evidence type="ECO:0000256" key="3">
    <source>
        <dbReference type="SAM" id="MobiDB-lite"/>
    </source>
</evidence>
<feature type="domain" description="PNPLA" evidence="4">
    <location>
        <begin position="118"/>
        <end position="344"/>
    </location>
</feature>
<dbReference type="GO" id="GO:0016042">
    <property type="term" value="P:lipid catabolic process"/>
    <property type="evidence" value="ECO:0007669"/>
    <property type="project" value="UniProtKB-UniRule"/>
</dbReference>
<dbReference type="InterPro" id="IPR002641">
    <property type="entry name" value="PNPLA_dom"/>
</dbReference>
<dbReference type="Gene3D" id="3.40.1090.10">
    <property type="entry name" value="Cytosolic phospholipase A2 catalytic domain"/>
    <property type="match status" value="1"/>
</dbReference>
<keyword evidence="1 2" id="KW-0443">Lipid metabolism</keyword>
<sequence length="604" mass="67535">MAFCPPSSEITPLWLHLSESGLRREGTKCLKIGDYLYTIEFNEIGKAKHISSKQLKHWKRSLDNYPVEVEIAFHSQRSPEYGELIAALNCKPALKAYAEKKYDEHQCDVSEFIKYDALCLSGGGARGVGFCGVFKQLGNERLVNRIKEVSGSSIGALAAIPIACGMNVEEVSTFFSEYDAELNPESIIRNAQEAIRRKLNPFVIEIHNFLARSRRPLLDSFGNALSLSESTSALNNLSFEQLELLRNYEGEQELPNVSKLKLKRLVLVATSDKKEVELSAKKTPSMSISLAARASCGFPVKIGKLKVNSSVFTKRPNILFGKNSKTVSLSDGGITNNTPYFYLEGERKLVIAFKTAQARIEKERLSVKEFAYQTLLRTPVFEYEKFDIEAAKKDPSVILFFLRSSLKTLDLDMARSDFHLIELDAMRQFQQFEKDRAISLSSYLANLGSYTELTAAELSGEDELERVSAELNLCLSLEESGDEADTLENSWFDDTDREGTDEGEDSYDVSSASENNSFYSSRTTASSVSSSISPLPSPFSETTQSFTNWSSLPRPNSLEKPRIKKSSTDEGFDLLCGDSKVELRQYKVSKYSKGGRRPLSATRF</sequence>
<feature type="short sequence motif" description="GXSXG" evidence="2">
    <location>
        <begin position="151"/>
        <end position="155"/>
    </location>
</feature>
<feature type="short sequence motif" description="GXGXXG" evidence="2">
    <location>
        <begin position="122"/>
        <end position="127"/>
    </location>
</feature>
<proteinExistence type="predicted"/>
<dbReference type="SUPFAM" id="SSF52151">
    <property type="entry name" value="FabD/lysophospholipase-like"/>
    <property type="match status" value="1"/>
</dbReference>
<keyword evidence="2" id="KW-0378">Hydrolase</keyword>
<feature type="compositionally biased region" description="Low complexity" evidence="3">
    <location>
        <begin position="510"/>
        <end position="540"/>
    </location>
</feature>
<protein>
    <recommendedName>
        <fullName evidence="4">PNPLA domain-containing protein</fullName>
    </recommendedName>
</protein>
<dbReference type="InterPro" id="IPR016035">
    <property type="entry name" value="Acyl_Trfase/lysoPLipase"/>
</dbReference>
<evidence type="ECO:0000313" key="6">
    <source>
        <dbReference type="Proteomes" id="UP000273022"/>
    </source>
</evidence>
<dbReference type="PANTHER" id="PTHR46394:SF1">
    <property type="entry name" value="PNPLA DOMAIN-CONTAINING PROTEIN"/>
    <property type="match status" value="1"/>
</dbReference>